<dbReference type="SMART" id="SM00354">
    <property type="entry name" value="HTH_LACI"/>
    <property type="match status" value="1"/>
</dbReference>
<accession>A0A918C936</accession>
<gene>
    <name evidence="5" type="primary">rbsR</name>
    <name evidence="5" type="ORF">GCM10008957_24630</name>
</gene>
<dbReference type="SUPFAM" id="SSF47413">
    <property type="entry name" value="lambda repressor-like DNA-binding domains"/>
    <property type="match status" value="1"/>
</dbReference>
<evidence type="ECO:0000313" key="6">
    <source>
        <dbReference type="Proteomes" id="UP000603865"/>
    </source>
</evidence>
<name>A0A918C936_9DEIO</name>
<organism evidence="5 6">
    <name type="scientific">Deinococcus ruber</name>
    <dbReference type="NCBI Taxonomy" id="1848197"/>
    <lineage>
        <taxon>Bacteria</taxon>
        <taxon>Thermotogati</taxon>
        <taxon>Deinococcota</taxon>
        <taxon>Deinococci</taxon>
        <taxon>Deinococcales</taxon>
        <taxon>Deinococcaceae</taxon>
        <taxon>Deinococcus</taxon>
    </lineage>
</organism>
<reference evidence="5" key="2">
    <citation type="submission" date="2020-09" db="EMBL/GenBank/DDBJ databases">
        <authorList>
            <person name="Sun Q."/>
            <person name="Ohkuma M."/>
        </authorList>
    </citation>
    <scope>NUCLEOTIDE SEQUENCE</scope>
    <source>
        <strain evidence="5">JCM 31311</strain>
    </source>
</reference>
<dbReference type="GO" id="GO:0003700">
    <property type="term" value="F:DNA-binding transcription factor activity"/>
    <property type="evidence" value="ECO:0007669"/>
    <property type="project" value="TreeGrafter"/>
</dbReference>
<dbReference type="InterPro" id="IPR010982">
    <property type="entry name" value="Lambda_DNA-bd_dom_sf"/>
</dbReference>
<dbReference type="PROSITE" id="PS00356">
    <property type="entry name" value="HTH_LACI_1"/>
    <property type="match status" value="1"/>
</dbReference>
<keyword evidence="6" id="KW-1185">Reference proteome</keyword>
<dbReference type="InterPro" id="IPR028082">
    <property type="entry name" value="Peripla_BP_I"/>
</dbReference>
<evidence type="ECO:0000256" key="3">
    <source>
        <dbReference type="ARBA" id="ARBA00023163"/>
    </source>
</evidence>
<dbReference type="EMBL" id="BMQL01000012">
    <property type="protein sequence ID" value="GGR10946.1"/>
    <property type="molecule type" value="Genomic_DNA"/>
</dbReference>
<evidence type="ECO:0000256" key="2">
    <source>
        <dbReference type="ARBA" id="ARBA00023125"/>
    </source>
</evidence>
<dbReference type="Pfam" id="PF00356">
    <property type="entry name" value="LacI"/>
    <property type="match status" value="1"/>
</dbReference>
<dbReference type="InterPro" id="IPR000843">
    <property type="entry name" value="HTH_LacI"/>
</dbReference>
<sequence length="342" mass="37398">MTRVTLRDVALHAGVSHQTVSNVLNDHPSIRPQTRERVLRAIEALDYHPNSAAKALRESRVTTICCGFYDHSPETIADPYRNLVQSAFLAEATAQGYDMTTAFLNSDVPRGFSTLRTSFLQQRFAGVVLVGTSVTPECLDLLGQWNMPTVLFDHAEPSALFPVVTADYRSGMEHLVTRLAFRGHQRLALVIPPGDQGGSAAARREGFHAAALRHGLQTTTEPGDWSSASGETAFTRIWRRTPRPDAVLCANDRMAAGALYAARMIGVGVPADVRITGFDDFEFARYTAPSLTTLHVPLAEMARAAVRLLLTEIETARAGQPTREPVFLKMPVTLVERESAAC</sequence>
<evidence type="ECO:0000256" key="1">
    <source>
        <dbReference type="ARBA" id="ARBA00023015"/>
    </source>
</evidence>
<dbReference type="RefSeq" id="WP_189090789.1">
    <property type="nucleotide sequence ID" value="NZ_BMQL01000012.1"/>
</dbReference>
<reference evidence="5" key="1">
    <citation type="journal article" date="2014" name="Int. J. Syst. Evol. Microbiol.">
        <title>Complete genome sequence of Corynebacterium casei LMG S-19264T (=DSM 44701T), isolated from a smear-ripened cheese.</title>
        <authorList>
            <consortium name="US DOE Joint Genome Institute (JGI-PGF)"/>
            <person name="Walter F."/>
            <person name="Albersmeier A."/>
            <person name="Kalinowski J."/>
            <person name="Ruckert C."/>
        </authorList>
    </citation>
    <scope>NUCLEOTIDE SEQUENCE</scope>
    <source>
        <strain evidence="5">JCM 31311</strain>
    </source>
</reference>
<keyword evidence="2" id="KW-0238">DNA-binding</keyword>
<dbReference type="Proteomes" id="UP000603865">
    <property type="component" value="Unassembled WGS sequence"/>
</dbReference>
<protein>
    <submittedName>
        <fullName evidence="5">LacI family transcriptional regulator</fullName>
    </submittedName>
</protein>
<dbReference type="PROSITE" id="PS50932">
    <property type="entry name" value="HTH_LACI_2"/>
    <property type="match status" value="1"/>
</dbReference>
<keyword evidence="1" id="KW-0805">Transcription regulation</keyword>
<evidence type="ECO:0000259" key="4">
    <source>
        <dbReference type="PROSITE" id="PS50932"/>
    </source>
</evidence>
<dbReference type="Pfam" id="PF13377">
    <property type="entry name" value="Peripla_BP_3"/>
    <property type="match status" value="1"/>
</dbReference>
<dbReference type="CDD" id="cd06267">
    <property type="entry name" value="PBP1_LacI_sugar_binding-like"/>
    <property type="match status" value="1"/>
</dbReference>
<dbReference type="AlphaFoldDB" id="A0A918C936"/>
<dbReference type="GO" id="GO:0000976">
    <property type="term" value="F:transcription cis-regulatory region binding"/>
    <property type="evidence" value="ECO:0007669"/>
    <property type="project" value="TreeGrafter"/>
</dbReference>
<dbReference type="InterPro" id="IPR046335">
    <property type="entry name" value="LacI/GalR-like_sensor"/>
</dbReference>
<comment type="caution">
    <text evidence="5">The sequence shown here is derived from an EMBL/GenBank/DDBJ whole genome shotgun (WGS) entry which is preliminary data.</text>
</comment>
<dbReference type="CDD" id="cd01392">
    <property type="entry name" value="HTH_LacI"/>
    <property type="match status" value="1"/>
</dbReference>
<evidence type="ECO:0000313" key="5">
    <source>
        <dbReference type="EMBL" id="GGR10946.1"/>
    </source>
</evidence>
<dbReference type="Gene3D" id="3.40.50.2300">
    <property type="match status" value="2"/>
</dbReference>
<proteinExistence type="predicted"/>
<dbReference type="PANTHER" id="PTHR30146">
    <property type="entry name" value="LACI-RELATED TRANSCRIPTIONAL REPRESSOR"/>
    <property type="match status" value="1"/>
</dbReference>
<feature type="domain" description="HTH lacI-type" evidence="4">
    <location>
        <begin position="4"/>
        <end position="58"/>
    </location>
</feature>
<keyword evidence="3" id="KW-0804">Transcription</keyword>
<dbReference type="SUPFAM" id="SSF53822">
    <property type="entry name" value="Periplasmic binding protein-like I"/>
    <property type="match status" value="1"/>
</dbReference>
<dbReference type="PANTHER" id="PTHR30146:SF153">
    <property type="entry name" value="LACTOSE OPERON REPRESSOR"/>
    <property type="match status" value="1"/>
</dbReference>
<dbReference type="Gene3D" id="1.10.260.40">
    <property type="entry name" value="lambda repressor-like DNA-binding domains"/>
    <property type="match status" value="1"/>
</dbReference>